<dbReference type="Pfam" id="PF04079">
    <property type="entry name" value="SMC_ScpB"/>
    <property type="match status" value="1"/>
</dbReference>
<name>A0A0W8E663_9ZZZZ</name>
<dbReference type="SUPFAM" id="SSF46785">
    <property type="entry name" value="Winged helix' DNA-binding domain"/>
    <property type="match status" value="2"/>
</dbReference>
<organism evidence="5">
    <name type="scientific">hydrocarbon metagenome</name>
    <dbReference type="NCBI Taxonomy" id="938273"/>
    <lineage>
        <taxon>unclassified sequences</taxon>
        <taxon>metagenomes</taxon>
        <taxon>ecological metagenomes</taxon>
    </lineage>
</organism>
<keyword evidence="2" id="KW-0132">Cell division</keyword>
<dbReference type="GO" id="GO:0051304">
    <property type="term" value="P:chromosome separation"/>
    <property type="evidence" value="ECO:0007669"/>
    <property type="project" value="InterPro"/>
</dbReference>
<proteinExistence type="predicted"/>
<dbReference type="EMBL" id="LNQE01001858">
    <property type="protein sequence ID" value="KUG04114.1"/>
    <property type="molecule type" value="Genomic_DNA"/>
</dbReference>
<dbReference type="InterPro" id="IPR005234">
    <property type="entry name" value="ScpB_csome_segregation"/>
</dbReference>
<evidence type="ECO:0000313" key="5">
    <source>
        <dbReference type="EMBL" id="KUG04114.1"/>
    </source>
</evidence>
<comment type="caution">
    <text evidence="5">The sequence shown here is derived from an EMBL/GenBank/DDBJ whole genome shotgun (WGS) entry which is preliminary data.</text>
</comment>
<evidence type="ECO:0000256" key="1">
    <source>
        <dbReference type="ARBA" id="ARBA00022490"/>
    </source>
</evidence>
<dbReference type="PANTHER" id="PTHR34298:SF2">
    <property type="entry name" value="SEGREGATION AND CONDENSATION PROTEIN B"/>
    <property type="match status" value="1"/>
</dbReference>
<keyword evidence="1" id="KW-0963">Cytoplasm</keyword>
<keyword evidence="4" id="KW-0131">Cell cycle</keyword>
<dbReference type="NCBIfam" id="TIGR00281">
    <property type="entry name" value="SMC-Scp complex subunit ScpB"/>
    <property type="match status" value="1"/>
</dbReference>
<sequence length="171" mass="19038">MLMRDEIKAAVEAVLFVRGERVALDELVDILEVPLVDLKEIIEELMGEYNKLKRGIQIVAVDKGYLMCTRPDYGDILARMDKTAQKRLSPAAAETLAIVAYRQPVTRSEIDSIRGVKSERVLASLLDKGLIEEDGYKSVPGKPILYITSSEFLRIFGLSSLKDLPAVGEDQ</sequence>
<dbReference type="Gene3D" id="1.10.10.10">
    <property type="entry name" value="Winged helix-like DNA-binding domain superfamily/Winged helix DNA-binding domain"/>
    <property type="match status" value="2"/>
</dbReference>
<evidence type="ECO:0000256" key="2">
    <source>
        <dbReference type="ARBA" id="ARBA00022618"/>
    </source>
</evidence>
<dbReference type="InterPro" id="IPR036388">
    <property type="entry name" value="WH-like_DNA-bd_sf"/>
</dbReference>
<dbReference type="InterPro" id="IPR036390">
    <property type="entry name" value="WH_DNA-bd_sf"/>
</dbReference>
<dbReference type="GO" id="GO:0051301">
    <property type="term" value="P:cell division"/>
    <property type="evidence" value="ECO:0007669"/>
    <property type="project" value="UniProtKB-KW"/>
</dbReference>
<accession>A0A0W8E663</accession>
<evidence type="ECO:0000256" key="4">
    <source>
        <dbReference type="ARBA" id="ARBA00023306"/>
    </source>
</evidence>
<dbReference type="PANTHER" id="PTHR34298">
    <property type="entry name" value="SEGREGATION AND CONDENSATION PROTEIN B"/>
    <property type="match status" value="1"/>
</dbReference>
<keyword evidence="3" id="KW-0159">Chromosome partition</keyword>
<protein>
    <submittedName>
        <fullName evidence="5">Segregation and condensation protein b</fullName>
    </submittedName>
</protein>
<dbReference type="AlphaFoldDB" id="A0A0W8E663"/>
<reference evidence="5" key="1">
    <citation type="journal article" date="2015" name="Proc. Natl. Acad. Sci. U.S.A.">
        <title>Networks of energetic and metabolic interactions define dynamics in microbial communities.</title>
        <authorList>
            <person name="Embree M."/>
            <person name="Liu J.K."/>
            <person name="Al-Bassam M.M."/>
            <person name="Zengler K."/>
        </authorList>
    </citation>
    <scope>NUCLEOTIDE SEQUENCE</scope>
</reference>
<gene>
    <name evidence="5" type="ORF">ASZ90_018476</name>
</gene>
<evidence type="ECO:0000256" key="3">
    <source>
        <dbReference type="ARBA" id="ARBA00022829"/>
    </source>
</evidence>
<dbReference type="PIRSF" id="PIRSF019345">
    <property type="entry name" value="ScpB"/>
    <property type="match status" value="1"/>
</dbReference>